<sequence>MVPTYFIPVPALTITARLGNLTIESKMAAGRQYDNASLIALHSSSGDENITSPLCPKFRSLTLKSFIFNLVQLRTTLEARSCISAGDPKNGSSFLEHVCLEDLRLTGSVPLQANAETEWFEEMKRQGHLELQYRIIQITDDFLPIVVAGRPLLSLLSTISQPSGIHPSPLPYFHLTRAQ</sequence>
<evidence type="ECO:0000313" key="1">
    <source>
        <dbReference type="EMBL" id="TFL02600.1"/>
    </source>
</evidence>
<evidence type="ECO:0000313" key="2">
    <source>
        <dbReference type="Proteomes" id="UP000305067"/>
    </source>
</evidence>
<organism evidence="1 2">
    <name type="scientific">Pterulicium gracile</name>
    <dbReference type="NCBI Taxonomy" id="1884261"/>
    <lineage>
        <taxon>Eukaryota</taxon>
        <taxon>Fungi</taxon>
        <taxon>Dikarya</taxon>
        <taxon>Basidiomycota</taxon>
        <taxon>Agaricomycotina</taxon>
        <taxon>Agaricomycetes</taxon>
        <taxon>Agaricomycetidae</taxon>
        <taxon>Agaricales</taxon>
        <taxon>Pleurotineae</taxon>
        <taxon>Pterulaceae</taxon>
        <taxon>Pterulicium</taxon>
    </lineage>
</organism>
<dbReference type="AlphaFoldDB" id="A0A5C3QP44"/>
<gene>
    <name evidence="1" type="ORF">BDV98DRAFT_433948</name>
</gene>
<dbReference type="EMBL" id="ML178822">
    <property type="protein sequence ID" value="TFL02600.1"/>
    <property type="molecule type" value="Genomic_DNA"/>
</dbReference>
<dbReference type="Proteomes" id="UP000305067">
    <property type="component" value="Unassembled WGS sequence"/>
</dbReference>
<reference evidence="1 2" key="1">
    <citation type="journal article" date="2019" name="Nat. Ecol. Evol.">
        <title>Megaphylogeny resolves global patterns of mushroom evolution.</title>
        <authorList>
            <person name="Varga T."/>
            <person name="Krizsan K."/>
            <person name="Foldi C."/>
            <person name="Dima B."/>
            <person name="Sanchez-Garcia M."/>
            <person name="Sanchez-Ramirez S."/>
            <person name="Szollosi G.J."/>
            <person name="Szarkandi J.G."/>
            <person name="Papp V."/>
            <person name="Albert L."/>
            <person name="Andreopoulos W."/>
            <person name="Angelini C."/>
            <person name="Antonin V."/>
            <person name="Barry K.W."/>
            <person name="Bougher N.L."/>
            <person name="Buchanan P."/>
            <person name="Buyck B."/>
            <person name="Bense V."/>
            <person name="Catcheside P."/>
            <person name="Chovatia M."/>
            <person name="Cooper J."/>
            <person name="Damon W."/>
            <person name="Desjardin D."/>
            <person name="Finy P."/>
            <person name="Geml J."/>
            <person name="Haridas S."/>
            <person name="Hughes K."/>
            <person name="Justo A."/>
            <person name="Karasinski D."/>
            <person name="Kautmanova I."/>
            <person name="Kiss B."/>
            <person name="Kocsube S."/>
            <person name="Kotiranta H."/>
            <person name="LaButti K.M."/>
            <person name="Lechner B.E."/>
            <person name="Liimatainen K."/>
            <person name="Lipzen A."/>
            <person name="Lukacs Z."/>
            <person name="Mihaltcheva S."/>
            <person name="Morgado L.N."/>
            <person name="Niskanen T."/>
            <person name="Noordeloos M.E."/>
            <person name="Ohm R.A."/>
            <person name="Ortiz-Santana B."/>
            <person name="Ovrebo C."/>
            <person name="Racz N."/>
            <person name="Riley R."/>
            <person name="Savchenko A."/>
            <person name="Shiryaev A."/>
            <person name="Soop K."/>
            <person name="Spirin V."/>
            <person name="Szebenyi C."/>
            <person name="Tomsovsky M."/>
            <person name="Tulloss R.E."/>
            <person name="Uehling J."/>
            <person name="Grigoriev I.V."/>
            <person name="Vagvolgyi C."/>
            <person name="Papp T."/>
            <person name="Martin F.M."/>
            <person name="Miettinen O."/>
            <person name="Hibbett D.S."/>
            <person name="Nagy L.G."/>
        </authorList>
    </citation>
    <scope>NUCLEOTIDE SEQUENCE [LARGE SCALE GENOMIC DNA]</scope>
    <source>
        <strain evidence="1 2">CBS 309.79</strain>
    </source>
</reference>
<protein>
    <submittedName>
        <fullName evidence="1">Uncharacterized protein</fullName>
    </submittedName>
</protein>
<proteinExistence type="predicted"/>
<accession>A0A5C3QP44</accession>
<keyword evidence="2" id="KW-1185">Reference proteome</keyword>
<name>A0A5C3QP44_9AGAR</name>